<dbReference type="PROSITE" id="PS00409">
    <property type="entry name" value="PROKAR_NTER_METHYL"/>
    <property type="match status" value="1"/>
</dbReference>
<dbReference type="Proteomes" id="UP000886667">
    <property type="component" value="Unassembled WGS sequence"/>
</dbReference>
<keyword evidence="1" id="KW-0812">Transmembrane</keyword>
<name>A0A9E4T674_9GAMM</name>
<dbReference type="InterPro" id="IPR012902">
    <property type="entry name" value="N_methyl_site"/>
</dbReference>
<dbReference type="NCBIfam" id="TIGR02523">
    <property type="entry name" value="type_IV_pilV"/>
    <property type="match status" value="1"/>
</dbReference>
<feature type="transmembrane region" description="Helical" evidence="1">
    <location>
        <begin position="12"/>
        <end position="36"/>
    </location>
</feature>
<dbReference type="Pfam" id="PF07963">
    <property type="entry name" value="N_methyl"/>
    <property type="match status" value="1"/>
</dbReference>
<keyword evidence="1" id="KW-1133">Transmembrane helix</keyword>
<dbReference type="InterPro" id="IPR013362">
    <property type="entry name" value="Pilus_4_PilV"/>
</dbReference>
<gene>
    <name evidence="3" type="primary">pilV</name>
    <name evidence="3" type="ORF">JAZ07_21935</name>
</gene>
<feature type="domain" description="Type IV pilin Tt1218-like" evidence="2">
    <location>
        <begin position="38"/>
        <end position="126"/>
    </location>
</feature>
<comment type="caution">
    <text evidence="3">The sequence shown here is derived from an EMBL/GenBank/DDBJ whole genome shotgun (WGS) entry which is preliminary data.</text>
</comment>
<evidence type="ECO:0000256" key="1">
    <source>
        <dbReference type="SAM" id="Phobius"/>
    </source>
</evidence>
<accession>A0A9E4T674</accession>
<proteinExistence type="predicted"/>
<dbReference type="EMBL" id="JAEPCM010000839">
    <property type="protein sequence ID" value="MCG7949005.1"/>
    <property type="molecule type" value="Genomic_DNA"/>
</dbReference>
<sequence length="192" mass="20065">MKLHAHILKRRYAGGMTLVEVLIAAIVIAIGLLGIASLQISALQGASDAQFRSRATDITASLADRIRSNLTAIAAYAAPNTIPTDSCILAPDAPLGTIQRCAMSPDGDVGVVSACTDADMAAYDLWELNCALQGSIPGAELEILCPGGCGPMAEIQVTIRWEVQNRNPNAATATDNFITHEVVSTILPGVQP</sequence>
<evidence type="ECO:0000313" key="4">
    <source>
        <dbReference type="Proteomes" id="UP000886667"/>
    </source>
</evidence>
<dbReference type="AlphaFoldDB" id="A0A9E4T674"/>
<dbReference type="InterPro" id="IPR054402">
    <property type="entry name" value="Tt1218-like_dom"/>
</dbReference>
<reference evidence="3" key="1">
    <citation type="journal article" date="2021" name="Proc. Natl. Acad. Sci. U.S.A.">
        <title>Global biogeography of chemosynthetic symbionts reveals both localized and globally distributed symbiont groups. .</title>
        <authorList>
            <person name="Osvatic J.T."/>
            <person name="Wilkins L.G.E."/>
            <person name="Leibrecht L."/>
            <person name="Leray M."/>
            <person name="Zauner S."/>
            <person name="Polzin J."/>
            <person name="Camacho Y."/>
            <person name="Gros O."/>
            <person name="van Gils J.A."/>
            <person name="Eisen J.A."/>
            <person name="Petersen J.M."/>
            <person name="Yuen B."/>
        </authorList>
    </citation>
    <scope>NUCLEOTIDE SEQUENCE</scope>
    <source>
        <strain evidence="3">MAGclacostrist064TRANS</strain>
    </source>
</reference>
<keyword evidence="1" id="KW-0472">Membrane</keyword>
<evidence type="ECO:0000313" key="3">
    <source>
        <dbReference type="EMBL" id="MCG7949005.1"/>
    </source>
</evidence>
<protein>
    <submittedName>
        <fullName evidence="3">Type IV pilus modification protein PilV</fullName>
    </submittedName>
</protein>
<dbReference type="Pfam" id="PF22150">
    <property type="entry name" value="Tt1218-like"/>
    <property type="match status" value="1"/>
</dbReference>
<evidence type="ECO:0000259" key="2">
    <source>
        <dbReference type="Pfam" id="PF22150"/>
    </source>
</evidence>
<organism evidence="3 4">
    <name type="scientific">Candidatus Thiodiazotropha taylori</name>
    <dbReference type="NCBI Taxonomy" id="2792791"/>
    <lineage>
        <taxon>Bacteria</taxon>
        <taxon>Pseudomonadati</taxon>
        <taxon>Pseudomonadota</taxon>
        <taxon>Gammaproteobacteria</taxon>
        <taxon>Chromatiales</taxon>
        <taxon>Sedimenticolaceae</taxon>
        <taxon>Candidatus Thiodiazotropha</taxon>
    </lineage>
</organism>